<evidence type="ECO:0000256" key="3">
    <source>
        <dbReference type="ARBA" id="ARBA00022989"/>
    </source>
</evidence>
<evidence type="ECO:0000256" key="4">
    <source>
        <dbReference type="ARBA" id="ARBA00023136"/>
    </source>
</evidence>
<feature type="compositionally biased region" description="Polar residues" evidence="5">
    <location>
        <begin position="1"/>
        <end position="12"/>
    </location>
</feature>
<feature type="transmembrane region" description="Helical" evidence="6">
    <location>
        <begin position="452"/>
        <end position="474"/>
    </location>
</feature>
<sequence>MPVETIDTSSQDGIPAGSDKERKSPVETTVRASACHVLDEDKPKFSLTTKVIVLIAGSFCGLNCSVGTSIPSGAYEAISENFSLTSKMQLVLLNSLNMVGFILGPLLFGPLSEFIGRRPVMILSYLGFFVFMLACSGAPNYPALLAFRLLSGINAAAPFSVVGGLYSDILDDPHKRGQSIAAFMVLNTWGAFAAPLISGFASRLSWRWPFWAASIMAAPGIPLVLMLPETYAPVLRKKAHQSSTESCNSEEAIRTPPRPFDARKIFLRPAILIASEPILLMSSIYLALAYSILYLIFQVYPIIFQDMYKLSPSMAGLAYIPLIIGAGLALPVFFLYSSWYHKSRQNGKQWAQSEAHRRLPTACAASPCMVIGMFWLGWVSQAGNSPIFASVGGVFIGFAFQMIFMSMLNYITDMFREGSASAHAAAACLRSICAIIVPFGGPSMYQNLGVPWASSVLGFLSLFVGIIPFVLLFFGHRVPSHRRDASVST</sequence>
<evidence type="ECO:0000256" key="5">
    <source>
        <dbReference type="SAM" id="MobiDB-lite"/>
    </source>
</evidence>
<dbReference type="Gene3D" id="1.20.1250.20">
    <property type="entry name" value="MFS general substrate transporter like domains"/>
    <property type="match status" value="1"/>
</dbReference>
<dbReference type="PANTHER" id="PTHR23502:SF74">
    <property type="entry name" value="MAJOR FACILITATOR SUPERFAMILY (MFS) PROFILE DOMAIN-CONTAINING PROTEIN"/>
    <property type="match status" value="1"/>
</dbReference>
<evidence type="ECO:0000259" key="7">
    <source>
        <dbReference type="PROSITE" id="PS50850"/>
    </source>
</evidence>
<evidence type="ECO:0000256" key="2">
    <source>
        <dbReference type="ARBA" id="ARBA00022692"/>
    </source>
</evidence>
<accession>A0AA35LQQ7</accession>
<feature type="transmembrane region" description="Helical" evidence="6">
    <location>
        <begin position="317"/>
        <end position="339"/>
    </location>
</feature>
<evidence type="ECO:0000313" key="9">
    <source>
        <dbReference type="Proteomes" id="UP001160390"/>
    </source>
</evidence>
<proteinExistence type="predicted"/>
<evidence type="ECO:0000256" key="1">
    <source>
        <dbReference type="ARBA" id="ARBA00004141"/>
    </source>
</evidence>
<evidence type="ECO:0000313" key="8">
    <source>
        <dbReference type="EMBL" id="CAI6031726.1"/>
    </source>
</evidence>
<comment type="caution">
    <text evidence="8">The sequence shown here is derived from an EMBL/GenBank/DDBJ whole genome shotgun (WGS) entry which is preliminary data.</text>
</comment>
<feature type="transmembrane region" description="Helical" evidence="6">
    <location>
        <begin position="179"/>
        <end position="202"/>
    </location>
</feature>
<dbReference type="InterPro" id="IPR011701">
    <property type="entry name" value="MFS"/>
</dbReference>
<dbReference type="InterPro" id="IPR020846">
    <property type="entry name" value="MFS_dom"/>
</dbReference>
<keyword evidence="9" id="KW-1185">Reference proteome</keyword>
<feature type="region of interest" description="Disordered" evidence="5">
    <location>
        <begin position="1"/>
        <end position="27"/>
    </location>
</feature>
<feature type="transmembrane region" description="Helical" evidence="6">
    <location>
        <begin position="420"/>
        <end position="440"/>
    </location>
</feature>
<dbReference type="Proteomes" id="UP001160390">
    <property type="component" value="Unassembled WGS sequence"/>
</dbReference>
<feature type="transmembrane region" description="Helical" evidence="6">
    <location>
        <begin position="359"/>
        <end position="381"/>
    </location>
</feature>
<organism evidence="8 9">
    <name type="scientific">Clonostachys chloroleuca</name>
    <dbReference type="NCBI Taxonomy" id="1926264"/>
    <lineage>
        <taxon>Eukaryota</taxon>
        <taxon>Fungi</taxon>
        <taxon>Dikarya</taxon>
        <taxon>Ascomycota</taxon>
        <taxon>Pezizomycotina</taxon>
        <taxon>Sordariomycetes</taxon>
        <taxon>Hypocreomycetidae</taxon>
        <taxon>Hypocreales</taxon>
        <taxon>Bionectriaceae</taxon>
        <taxon>Clonostachys</taxon>
    </lineage>
</organism>
<dbReference type="SUPFAM" id="SSF103473">
    <property type="entry name" value="MFS general substrate transporter"/>
    <property type="match status" value="1"/>
</dbReference>
<dbReference type="AlphaFoldDB" id="A0AA35LQQ7"/>
<dbReference type="Pfam" id="PF07690">
    <property type="entry name" value="MFS_1"/>
    <property type="match status" value="1"/>
</dbReference>
<gene>
    <name evidence="8" type="ORF">CCHLO57077_00010930</name>
</gene>
<name>A0AA35LQQ7_9HYPO</name>
<reference evidence="8" key="1">
    <citation type="submission" date="2023-01" db="EMBL/GenBank/DDBJ databases">
        <authorList>
            <person name="Piombo E."/>
        </authorList>
    </citation>
    <scope>NUCLEOTIDE SEQUENCE</scope>
</reference>
<keyword evidence="4 6" id="KW-0472">Membrane</keyword>
<feature type="transmembrane region" description="Helical" evidence="6">
    <location>
        <begin position="51"/>
        <end position="70"/>
    </location>
</feature>
<feature type="transmembrane region" description="Helical" evidence="6">
    <location>
        <begin position="278"/>
        <end position="297"/>
    </location>
</feature>
<feature type="transmembrane region" description="Helical" evidence="6">
    <location>
        <begin position="387"/>
        <end position="408"/>
    </location>
</feature>
<dbReference type="GO" id="GO:0005886">
    <property type="term" value="C:plasma membrane"/>
    <property type="evidence" value="ECO:0007669"/>
    <property type="project" value="TreeGrafter"/>
</dbReference>
<dbReference type="PANTHER" id="PTHR23502">
    <property type="entry name" value="MAJOR FACILITATOR SUPERFAMILY"/>
    <property type="match status" value="1"/>
</dbReference>
<dbReference type="PROSITE" id="PS50850">
    <property type="entry name" value="MFS"/>
    <property type="match status" value="1"/>
</dbReference>
<feature type="transmembrane region" description="Helical" evidence="6">
    <location>
        <begin position="120"/>
        <end position="139"/>
    </location>
</feature>
<feature type="domain" description="Major facilitator superfamily (MFS) profile" evidence="7">
    <location>
        <begin position="49"/>
        <end position="479"/>
    </location>
</feature>
<feature type="transmembrane region" description="Helical" evidence="6">
    <location>
        <begin position="145"/>
        <end position="167"/>
    </location>
</feature>
<dbReference type="GO" id="GO:0022857">
    <property type="term" value="F:transmembrane transporter activity"/>
    <property type="evidence" value="ECO:0007669"/>
    <property type="project" value="InterPro"/>
</dbReference>
<protein>
    <recommendedName>
        <fullName evidence="7">Major facilitator superfamily (MFS) profile domain-containing protein</fullName>
    </recommendedName>
</protein>
<keyword evidence="2 6" id="KW-0812">Transmembrane</keyword>
<dbReference type="EMBL" id="CABFNP030000511">
    <property type="protein sequence ID" value="CAI6031726.1"/>
    <property type="molecule type" value="Genomic_DNA"/>
</dbReference>
<dbReference type="InterPro" id="IPR036259">
    <property type="entry name" value="MFS_trans_sf"/>
</dbReference>
<keyword evidence="3 6" id="KW-1133">Transmembrane helix</keyword>
<evidence type="ECO:0000256" key="6">
    <source>
        <dbReference type="SAM" id="Phobius"/>
    </source>
</evidence>
<feature type="transmembrane region" description="Helical" evidence="6">
    <location>
        <begin position="90"/>
        <end position="108"/>
    </location>
</feature>
<comment type="subcellular location">
    <subcellularLocation>
        <location evidence="1">Membrane</location>
        <topology evidence="1">Multi-pass membrane protein</topology>
    </subcellularLocation>
</comment>
<feature type="transmembrane region" description="Helical" evidence="6">
    <location>
        <begin position="208"/>
        <end position="228"/>
    </location>
</feature>